<reference evidence="6" key="1">
    <citation type="journal article" date="2014" name="Nat. Commun.">
        <title>The rainbow trout genome provides novel insights into evolution after whole-genome duplication in vertebrates.</title>
        <authorList>
            <person name="Berthelot C."/>
            <person name="Brunet F."/>
            <person name="Chalopin D."/>
            <person name="Juanchich A."/>
            <person name="Bernard M."/>
            <person name="Noel B."/>
            <person name="Bento P."/>
            <person name="Da Silva C."/>
            <person name="Labadie K."/>
            <person name="Alberti A."/>
            <person name="Aury J.M."/>
            <person name="Louis A."/>
            <person name="Dehais P."/>
            <person name="Bardou P."/>
            <person name="Montfort J."/>
            <person name="Klopp C."/>
            <person name="Cabau C."/>
            <person name="Gaspin C."/>
            <person name="Thorgaard G.H."/>
            <person name="Boussaha M."/>
            <person name="Quillet E."/>
            <person name="Guyomard R."/>
            <person name="Galiana D."/>
            <person name="Bobe J."/>
            <person name="Volff J.N."/>
            <person name="Genet C."/>
            <person name="Wincker P."/>
            <person name="Jaillon O."/>
            <person name="Roest Crollius H."/>
            <person name="Guiguen Y."/>
        </authorList>
    </citation>
    <scope>NUCLEOTIDE SEQUENCE [LARGE SCALE GENOMIC DNA]</scope>
</reference>
<organism evidence="6 7">
    <name type="scientific">Oncorhynchus mykiss</name>
    <name type="common">Rainbow trout</name>
    <name type="synonym">Salmo gairdneri</name>
    <dbReference type="NCBI Taxonomy" id="8022"/>
    <lineage>
        <taxon>Eukaryota</taxon>
        <taxon>Metazoa</taxon>
        <taxon>Chordata</taxon>
        <taxon>Craniata</taxon>
        <taxon>Vertebrata</taxon>
        <taxon>Euteleostomi</taxon>
        <taxon>Actinopterygii</taxon>
        <taxon>Neopterygii</taxon>
        <taxon>Teleostei</taxon>
        <taxon>Protacanthopterygii</taxon>
        <taxon>Salmoniformes</taxon>
        <taxon>Salmonidae</taxon>
        <taxon>Salmoninae</taxon>
        <taxon>Oncorhynchus</taxon>
    </lineage>
</organism>
<name>A0A060XZ80_ONCMY</name>
<protein>
    <recommendedName>
        <fullName evidence="3">beta-N-acetylhexosaminidase</fullName>
        <ecNumber evidence="3">3.2.1.52</ecNumber>
    </recommendedName>
</protein>
<evidence type="ECO:0000259" key="5">
    <source>
        <dbReference type="Pfam" id="PF00728"/>
    </source>
</evidence>
<evidence type="ECO:0000256" key="1">
    <source>
        <dbReference type="ARBA" id="ARBA00001231"/>
    </source>
</evidence>
<evidence type="ECO:0000256" key="4">
    <source>
        <dbReference type="ARBA" id="ARBA00022801"/>
    </source>
</evidence>
<dbReference type="CDD" id="cd06565">
    <property type="entry name" value="GH20_GcnA-like"/>
    <property type="match status" value="1"/>
</dbReference>
<dbReference type="STRING" id="8022.A0A060XZ80"/>
<dbReference type="InterPro" id="IPR015883">
    <property type="entry name" value="Glyco_hydro_20_cat"/>
</dbReference>
<keyword evidence="4" id="KW-0378">Hydrolase</keyword>
<comment type="catalytic activity">
    <reaction evidence="1">
        <text>Hydrolysis of terminal non-reducing N-acetyl-D-hexosamine residues in N-acetyl-beta-D-hexosaminides.</text>
        <dbReference type="EC" id="3.2.1.52"/>
    </reaction>
</comment>
<dbReference type="InterPro" id="IPR038901">
    <property type="entry name" value="HEXDC-like"/>
</dbReference>
<dbReference type="Pfam" id="PF00728">
    <property type="entry name" value="Glyco_hydro_20"/>
    <property type="match status" value="1"/>
</dbReference>
<evidence type="ECO:0000313" key="6">
    <source>
        <dbReference type="EMBL" id="CDQ84746.1"/>
    </source>
</evidence>
<sequence>MSPCHGFCVFDCHVGIIKNLNLKYYFLFLSVSGSTMVTKRQALRAVVLCLVLVAAVKLLLSEYRTERKQKLATMDPGSFWHQGPKVKEAVTVHKSEDINSLFNWAQKPEVPEPPVKEEAGTAPLETSKGPARIVHLDLKGAAPKVKYMKQIFPLFSSLGADGVLLEYEDMFPYHGNLTILRSPYAYSMEDIEEIKSLAKLNKLELIPLVQVFGHLEFVLKHERYFHLREVSAFPNSLNPHHPGSVALVKDMVSQVMDCHPDARWFHMGADEVRGLGESQDSKNWLHSNKGDVGKMFLNHAVSLARFITERRSGVRVILWDDMLRKISPATIKESGLQDLASPTIWNYLKKMDTDGIGTLISRYHEAGFKGIWFASAFKGGTGIDQRWTPLDYQLQNHLSWIKVMNSMTKYPSITLHGILLTGWQRFEHHTVLCELLPVGIPSLAMCLQSLKHGAFDENAKMEAHHILGCNIKVEKDICEGSGAFSGSQIYHMVFYIHTNLQKEVEALMKHYHIKGGFSRYHRKYNFANPRIIGFFQGRLKKLLDKWETYIENFRMEMEAIYFPDTVEEWMEENVNANMDLLRENARDAERILKLNGQPKSLKTL</sequence>
<dbReference type="EMBL" id="FR906541">
    <property type="protein sequence ID" value="CDQ84746.1"/>
    <property type="molecule type" value="Genomic_DNA"/>
</dbReference>
<evidence type="ECO:0000313" key="7">
    <source>
        <dbReference type="Proteomes" id="UP000193380"/>
    </source>
</evidence>
<dbReference type="InterPro" id="IPR017853">
    <property type="entry name" value="GH"/>
</dbReference>
<proteinExistence type="inferred from homology"/>
<dbReference type="Proteomes" id="UP000193380">
    <property type="component" value="Unassembled WGS sequence"/>
</dbReference>
<feature type="domain" description="Glycoside hydrolase family 20 catalytic" evidence="5">
    <location>
        <begin position="185"/>
        <end position="330"/>
    </location>
</feature>
<reference evidence="6" key="2">
    <citation type="submission" date="2014-03" db="EMBL/GenBank/DDBJ databases">
        <authorList>
            <person name="Genoscope - CEA"/>
        </authorList>
    </citation>
    <scope>NUCLEOTIDE SEQUENCE</scope>
</reference>
<dbReference type="PaxDb" id="8022-A0A060XZ80"/>
<gene>
    <name evidence="6" type="ORF">GSONMT00010233001</name>
</gene>
<comment type="similarity">
    <text evidence="2">Belongs to the glycosyl hydrolase 20 family.</text>
</comment>
<dbReference type="PANTHER" id="PTHR21040">
    <property type="entry name" value="BCDNA.GH04120"/>
    <property type="match status" value="1"/>
</dbReference>
<dbReference type="GO" id="GO:0004563">
    <property type="term" value="F:beta-N-acetylhexosaminidase activity"/>
    <property type="evidence" value="ECO:0007669"/>
    <property type="project" value="UniProtKB-EC"/>
</dbReference>
<evidence type="ECO:0000256" key="2">
    <source>
        <dbReference type="ARBA" id="ARBA00006285"/>
    </source>
</evidence>
<dbReference type="AlphaFoldDB" id="A0A060XZ80"/>
<accession>A0A060XZ80</accession>
<dbReference type="EC" id="3.2.1.52" evidence="3"/>
<dbReference type="SUPFAM" id="SSF51445">
    <property type="entry name" value="(Trans)glycosidases"/>
    <property type="match status" value="1"/>
</dbReference>
<evidence type="ECO:0000256" key="3">
    <source>
        <dbReference type="ARBA" id="ARBA00012663"/>
    </source>
</evidence>
<dbReference type="PANTHER" id="PTHR21040:SF5">
    <property type="entry name" value="BETA-N-ACETYLHEXOSAMINIDASE"/>
    <property type="match status" value="1"/>
</dbReference>
<dbReference type="GO" id="GO:0005975">
    <property type="term" value="P:carbohydrate metabolic process"/>
    <property type="evidence" value="ECO:0007669"/>
    <property type="project" value="InterPro"/>
</dbReference>
<dbReference type="Gene3D" id="3.20.20.80">
    <property type="entry name" value="Glycosidases"/>
    <property type="match status" value="1"/>
</dbReference>